<dbReference type="Proteomes" id="UP000198287">
    <property type="component" value="Unassembled WGS sequence"/>
</dbReference>
<feature type="transmembrane region" description="Helical" evidence="1">
    <location>
        <begin position="92"/>
        <end position="118"/>
    </location>
</feature>
<evidence type="ECO:0000313" key="3">
    <source>
        <dbReference type="Proteomes" id="UP000198287"/>
    </source>
</evidence>
<feature type="transmembrane region" description="Helical" evidence="1">
    <location>
        <begin position="64"/>
        <end position="86"/>
    </location>
</feature>
<keyword evidence="1" id="KW-1133">Transmembrane helix</keyword>
<reference evidence="2 3" key="1">
    <citation type="submission" date="2015-12" db="EMBL/GenBank/DDBJ databases">
        <title>The genome of Folsomia candida.</title>
        <authorList>
            <person name="Faddeeva A."/>
            <person name="Derks M.F."/>
            <person name="Anvar Y."/>
            <person name="Smit S."/>
            <person name="Van Straalen N."/>
            <person name="Roelofs D."/>
        </authorList>
    </citation>
    <scope>NUCLEOTIDE SEQUENCE [LARGE SCALE GENOMIC DNA]</scope>
    <source>
        <strain evidence="2 3">VU population</strain>
        <tissue evidence="2">Whole body</tissue>
    </source>
</reference>
<dbReference type="AlphaFoldDB" id="A0A226DVL3"/>
<name>A0A226DVL3_FOLCA</name>
<keyword evidence="1" id="KW-0812">Transmembrane</keyword>
<feature type="transmembrane region" description="Helical" evidence="1">
    <location>
        <begin position="148"/>
        <end position="171"/>
    </location>
</feature>
<dbReference type="EMBL" id="LNIX01000010">
    <property type="protein sequence ID" value="OXA49492.1"/>
    <property type="molecule type" value="Genomic_DNA"/>
</dbReference>
<evidence type="ECO:0000256" key="1">
    <source>
        <dbReference type="SAM" id="Phobius"/>
    </source>
</evidence>
<sequence length="384" mass="43306">MQAACLRFEKQIPRMSLLYEFPPVFGNRRSGWKKFVRLATGNRFLLKLGFTGWPIPPKYAVFKLVTVLNFIYTVGIFVTLGFFYAGQLYIKIGAVIMLSIVGLFGLCNVAYNVLLCFFSDQFNWTMREVKQLAGDVGTTIVSKGIMQLVILSYGFFSLMSAHVMFAISPLFGLKLDPMYYFLLPLQLNGGWRGKVLRVCVGILQGYHWTLGTYIVFITGTEFVSMSANILTWLSNRKNLDSVKYNSIRILVTSYNQIFAYLCSFILGCSTAIYVSSMNGMITSYGKIPLGVYSIFPFAAVVIMLCWSVGLNASAKVYIRSGEYIKMYKEMCRLEFDQKCGVRVLRSLKRVGIIFGSLGTVTKLSSLQLFDVWMDQTVDVLLASD</sequence>
<feature type="transmembrane region" description="Helical" evidence="1">
    <location>
        <begin position="254"/>
        <end position="274"/>
    </location>
</feature>
<keyword evidence="1" id="KW-0472">Membrane</keyword>
<gene>
    <name evidence="2" type="ORF">Fcan01_15694</name>
</gene>
<evidence type="ECO:0008006" key="4">
    <source>
        <dbReference type="Google" id="ProtNLM"/>
    </source>
</evidence>
<accession>A0A226DVL3</accession>
<keyword evidence="3" id="KW-1185">Reference proteome</keyword>
<proteinExistence type="predicted"/>
<feature type="transmembrane region" description="Helical" evidence="1">
    <location>
        <begin position="294"/>
        <end position="318"/>
    </location>
</feature>
<organism evidence="2 3">
    <name type="scientific">Folsomia candida</name>
    <name type="common">Springtail</name>
    <dbReference type="NCBI Taxonomy" id="158441"/>
    <lineage>
        <taxon>Eukaryota</taxon>
        <taxon>Metazoa</taxon>
        <taxon>Ecdysozoa</taxon>
        <taxon>Arthropoda</taxon>
        <taxon>Hexapoda</taxon>
        <taxon>Collembola</taxon>
        <taxon>Entomobryomorpha</taxon>
        <taxon>Isotomoidea</taxon>
        <taxon>Isotomidae</taxon>
        <taxon>Proisotominae</taxon>
        <taxon>Folsomia</taxon>
    </lineage>
</organism>
<feature type="transmembrane region" description="Helical" evidence="1">
    <location>
        <begin position="213"/>
        <end position="233"/>
    </location>
</feature>
<evidence type="ECO:0000313" key="2">
    <source>
        <dbReference type="EMBL" id="OXA49492.1"/>
    </source>
</evidence>
<protein>
    <recommendedName>
        <fullName evidence="4">Gustatory receptor</fullName>
    </recommendedName>
</protein>
<comment type="caution">
    <text evidence="2">The sequence shown here is derived from an EMBL/GenBank/DDBJ whole genome shotgun (WGS) entry which is preliminary data.</text>
</comment>